<evidence type="ECO:0000313" key="4">
    <source>
        <dbReference type="Proteomes" id="UP000887540"/>
    </source>
</evidence>
<dbReference type="Gene3D" id="2.60.40.10">
    <property type="entry name" value="Immunoglobulins"/>
    <property type="match status" value="3"/>
</dbReference>
<dbReference type="InterPro" id="IPR013783">
    <property type="entry name" value="Ig-like_fold"/>
</dbReference>
<evidence type="ECO:0000313" key="5">
    <source>
        <dbReference type="WBParaSite" id="ACRNAN_scaffold21485.g10524.t1"/>
    </source>
</evidence>
<evidence type="ECO:0000259" key="3">
    <source>
        <dbReference type="PROSITE" id="PS50853"/>
    </source>
</evidence>
<dbReference type="WBParaSite" id="ACRNAN_scaffold21485.g10524.t1">
    <property type="protein sequence ID" value="ACRNAN_scaffold21485.g10524.t1"/>
    <property type="gene ID" value="ACRNAN_scaffold21485.g10524"/>
</dbReference>
<dbReference type="AlphaFoldDB" id="A0A914DBX7"/>
<keyword evidence="4" id="KW-1185">Reference proteome</keyword>
<dbReference type="InterPro" id="IPR036116">
    <property type="entry name" value="FN3_sf"/>
</dbReference>
<reference evidence="5" key="1">
    <citation type="submission" date="2022-11" db="UniProtKB">
        <authorList>
            <consortium name="WormBaseParasite"/>
        </authorList>
    </citation>
    <scope>IDENTIFICATION</scope>
</reference>
<dbReference type="PROSITE" id="PS50853">
    <property type="entry name" value="FN3"/>
    <property type="match status" value="2"/>
</dbReference>
<dbReference type="Proteomes" id="UP000887540">
    <property type="component" value="Unplaced"/>
</dbReference>
<sequence>KDLRPDTQYFIRIRANDNMGPGKLTNPIVVVTQKPAQRPAIQLAEGDELRVPPRTPFTITCNVTRGDPVPNLAWESKGRRISTPQKSKSISLQHIGIYEDTSFQCVAENEAGTATKEIKVIVTGPTQPEKVQHTVDGNTIHVNWKPPRITNGDIVDYEVAYTDNPTLPIDQWPTVKTGGPEEIVLPNLKEKTNYTIAIRGISDRGPGLFSPNLTALTWLA</sequence>
<proteinExistence type="predicted"/>
<name>A0A914DBX7_9BILA</name>
<feature type="domain" description="Ig-like" evidence="2">
    <location>
        <begin position="27"/>
        <end position="121"/>
    </location>
</feature>
<protein>
    <submittedName>
        <fullName evidence="5">Titin</fullName>
    </submittedName>
</protein>
<dbReference type="InterPro" id="IPR050964">
    <property type="entry name" value="Striated_Muscle_Regulatory"/>
</dbReference>
<feature type="domain" description="Fibronectin type-III" evidence="3">
    <location>
        <begin position="1"/>
        <end position="35"/>
    </location>
</feature>
<dbReference type="InterPro" id="IPR036179">
    <property type="entry name" value="Ig-like_dom_sf"/>
</dbReference>
<dbReference type="Pfam" id="PF00041">
    <property type="entry name" value="fn3"/>
    <property type="match status" value="1"/>
</dbReference>
<evidence type="ECO:0000259" key="2">
    <source>
        <dbReference type="PROSITE" id="PS50835"/>
    </source>
</evidence>
<dbReference type="CDD" id="cd00063">
    <property type="entry name" value="FN3"/>
    <property type="match status" value="2"/>
</dbReference>
<organism evidence="4 5">
    <name type="scientific">Acrobeloides nanus</name>
    <dbReference type="NCBI Taxonomy" id="290746"/>
    <lineage>
        <taxon>Eukaryota</taxon>
        <taxon>Metazoa</taxon>
        <taxon>Ecdysozoa</taxon>
        <taxon>Nematoda</taxon>
        <taxon>Chromadorea</taxon>
        <taxon>Rhabditida</taxon>
        <taxon>Tylenchina</taxon>
        <taxon>Cephalobomorpha</taxon>
        <taxon>Cephaloboidea</taxon>
        <taxon>Cephalobidae</taxon>
        <taxon>Acrobeloides</taxon>
    </lineage>
</organism>
<dbReference type="InterPro" id="IPR003961">
    <property type="entry name" value="FN3_dom"/>
</dbReference>
<dbReference type="PANTHER" id="PTHR13817">
    <property type="entry name" value="TITIN"/>
    <property type="match status" value="1"/>
</dbReference>
<accession>A0A914DBX7</accession>
<evidence type="ECO:0000256" key="1">
    <source>
        <dbReference type="ARBA" id="ARBA00022737"/>
    </source>
</evidence>
<feature type="domain" description="Fibronectin type-III" evidence="3">
    <location>
        <begin position="124"/>
        <end position="220"/>
    </location>
</feature>
<dbReference type="PROSITE" id="PS50835">
    <property type="entry name" value="IG_LIKE"/>
    <property type="match status" value="1"/>
</dbReference>
<dbReference type="SUPFAM" id="SSF48726">
    <property type="entry name" value="Immunoglobulin"/>
    <property type="match status" value="1"/>
</dbReference>
<dbReference type="PANTHER" id="PTHR13817:SF175">
    <property type="entry name" value="IG-LIKE AND FIBRONECTIN TYPE-III DOMAIN-CONTAINING PROTEIN C27B7.7"/>
    <property type="match status" value="1"/>
</dbReference>
<dbReference type="SMART" id="SM00060">
    <property type="entry name" value="FN3"/>
    <property type="match status" value="1"/>
</dbReference>
<dbReference type="InterPro" id="IPR007110">
    <property type="entry name" value="Ig-like_dom"/>
</dbReference>
<dbReference type="SUPFAM" id="SSF49265">
    <property type="entry name" value="Fibronectin type III"/>
    <property type="match status" value="1"/>
</dbReference>
<keyword evidence="1" id="KW-0677">Repeat</keyword>